<gene>
    <name evidence="5" type="ORF">NQ314_009731</name>
</gene>
<dbReference type="InterPro" id="IPR031311">
    <property type="entry name" value="CHIT_BIND_RR_consensus"/>
</dbReference>
<dbReference type="PROSITE" id="PS51155">
    <property type="entry name" value="CHIT_BIND_RR_2"/>
    <property type="match status" value="2"/>
</dbReference>
<feature type="region of interest" description="Disordered" evidence="3">
    <location>
        <begin position="167"/>
        <end position="190"/>
    </location>
</feature>
<name>A0AAV8XY54_9CUCU</name>
<dbReference type="AlphaFoldDB" id="A0AAV8XY54"/>
<dbReference type="PANTHER" id="PTHR12236">
    <property type="entry name" value="STRUCTURAL CONTITUENT OF CUTICLE"/>
    <property type="match status" value="1"/>
</dbReference>
<dbReference type="Proteomes" id="UP001162156">
    <property type="component" value="Unassembled WGS sequence"/>
</dbReference>
<accession>A0AAV8XY54</accession>
<dbReference type="EMBL" id="JANEYF010002677">
    <property type="protein sequence ID" value="KAJ8943449.1"/>
    <property type="molecule type" value="Genomic_DNA"/>
</dbReference>
<feature type="signal peptide" evidence="4">
    <location>
        <begin position="1"/>
        <end position="17"/>
    </location>
</feature>
<evidence type="ECO:0000256" key="4">
    <source>
        <dbReference type="SAM" id="SignalP"/>
    </source>
</evidence>
<feature type="chain" id="PRO_5043462787" evidence="4">
    <location>
        <begin position="18"/>
        <end position="399"/>
    </location>
</feature>
<dbReference type="PRINTS" id="PR00947">
    <property type="entry name" value="CUTICLE"/>
</dbReference>
<evidence type="ECO:0000256" key="2">
    <source>
        <dbReference type="PROSITE-ProRule" id="PRU00497"/>
    </source>
</evidence>
<evidence type="ECO:0000313" key="5">
    <source>
        <dbReference type="EMBL" id="KAJ8943449.1"/>
    </source>
</evidence>
<keyword evidence="1 2" id="KW-0193">Cuticle</keyword>
<dbReference type="GO" id="GO:0031012">
    <property type="term" value="C:extracellular matrix"/>
    <property type="evidence" value="ECO:0007669"/>
    <property type="project" value="TreeGrafter"/>
</dbReference>
<keyword evidence="4" id="KW-0732">Signal</keyword>
<dbReference type="PROSITE" id="PS00233">
    <property type="entry name" value="CHIT_BIND_RR_1"/>
    <property type="match status" value="2"/>
</dbReference>
<dbReference type="InterPro" id="IPR000618">
    <property type="entry name" value="Insect_cuticle"/>
</dbReference>
<dbReference type="Pfam" id="PF00379">
    <property type="entry name" value="Chitin_bind_4"/>
    <property type="match status" value="2"/>
</dbReference>
<feature type="compositionally biased region" description="Polar residues" evidence="3">
    <location>
        <begin position="175"/>
        <end position="184"/>
    </location>
</feature>
<sequence length="399" mass="41689">MSFNFVLIAACVTIVRGGILQQQPLGYSSLAQVQYQQGIAAPFAAPIATPVAYQGYVGAPTSSLYRVNPFGAQIAAPFGAEIASPYARYAAPIGAPISHYPVAQIATPIAPVAARIGPIAAPLAAGPLVHNIAPAQLTKTVVAEDYDSNPQYTFSYDVQDALTGDSKNQIESRNGDSVQGSYSLNDPDGTRRTVEYTADSVNGFNAVVHKEPLVAAQPVALAAPTIAKVHSPIAQSPYPLGGTILSYNPHQLNCVNSSKMAFKYLVLAAVVAVAKAGLINAPLAYSTPIAAPIAYAAPVAKAVVAEEYDPNPQYSYNYQVQDALTGDSKSQSETRSGDVVQGSYSLVDPDGTLRIVDYTADPINGFNAVVSRQPLAAKAVVAAPVAKLAYAVPISKGYY</sequence>
<organism evidence="5 6">
    <name type="scientific">Rhamnusium bicolor</name>
    <dbReference type="NCBI Taxonomy" id="1586634"/>
    <lineage>
        <taxon>Eukaryota</taxon>
        <taxon>Metazoa</taxon>
        <taxon>Ecdysozoa</taxon>
        <taxon>Arthropoda</taxon>
        <taxon>Hexapoda</taxon>
        <taxon>Insecta</taxon>
        <taxon>Pterygota</taxon>
        <taxon>Neoptera</taxon>
        <taxon>Endopterygota</taxon>
        <taxon>Coleoptera</taxon>
        <taxon>Polyphaga</taxon>
        <taxon>Cucujiformia</taxon>
        <taxon>Chrysomeloidea</taxon>
        <taxon>Cerambycidae</taxon>
        <taxon>Lepturinae</taxon>
        <taxon>Rhagiini</taxon>
        <taxon>Rhamnusium</taxon>
    </lineage>
</organism>
<dbReference type="GO" id="GO:0042302">
    <property type="term" value="F:structural constituent of cuticle"/>
    <property type="evidence" value="ECO:0007669"/>
    <property type="project" value="UniProtKB-UniRule"/>
</dbReference>
<dbReference type="InterPro" id="IPR051217">
    <property type="entry name" value="Insect_Cuticle_Struc_Prot"/>
</dbReference>
<protein>
    <submittedName>
        <fullName evidence="5">Uncharacterized protein</fullName>
    </submittedName>
</protein>
<evidence type="ECO:0000256" key="1">
    <source>
        <dbReference type="ARBA" id="ARBA00022460"/>
    </source>
</evidence>
<dbReference type="PANTHER" id="PTHR12236:SF95">
    <property type="entry name" value="CUTICULAR PROTEIN 76BD, ISOFORM C-RELATED"/>
    <property type="match status" value="1"/>
</dbReference>
<evidence type="ECO:0000313" key="6">
    <source>
        <dbReference type="Proteomes" id="UP001162156"/>
    </source>
</evidence>
<evidence type="ECO:0000256" key="3">
    <source>
        <dbReference type="SAM" id="MobiDB-lite"/>
    </source>
</evidence>
<comment type="caution">
    <text evidence="5">The sequence shown here is derived from an EMBL/GenBank/DDBJ whole genome shotgun (WGS) entry which is preliminary data.</text>
</comment>
<proteinExistence type="predicted"/>
<dbReference type="GO" id="GO:0005615">
    <property type="term" value="C:extracellular space"/>
    <property type="evidence" value="ECO:0007669"/>
    <property type="project" value="TreeGrafter"/>
</dbReference>
<reference evidence="5" key="1">
    <citation type="journal article" date="2023" name="Insect Mol. Biol.">
        <title>Genome sequencing provides insights into the evolution of gene families encoding plant cell wall-degrading enzymes in longhorned beetles.</title>
        <authorList>
            <person name="Shin N.R."/>
            <person name="Okamura Y."/>
            <person name="Kirsch R."/>
            <person name="Pauchet Y."/>
        </authorList>
    </citation>
    <scope>NUCLEOTIDE SEQUENCE</scope>
    <source>
        <strain evidence="5">RBIC_L_NR</strain>
    </source>
</reference>
<keyword evidence="6" id="KW-1185">Reference proteome</keyword>